<geneLocation type="plasmid" evidence="8">
    <name>puw386</name>
</geneLocation>
<dbReference type="InterPro" id="IPR009057">
    <property type="entry name" value="Homeodomain-like_sf"/>
</dbReference>
<dbReference type="GO" id="GO:0043565">
    <property type="term" value="F:sequence-specific DNA binding"/>
    <property type="evidence" value="ECO:0007669"/>
    <property type="project" value="InterPro"/>
</dbReference>
<evidence type="ECO:0000313" key="6">
    <source>
        <dbReference type="EMBL" id="CUV13512.1"/>
    </source>
</evidence>
<evidence type="ECO:0000256" key="4">
    <source>
        <dbReference type="ARBA" id="ARBA00023163"/>
    </source>
</evidence>
<evidence type="ECO:0000259" key="5">
    <source>
        <dbReference type="PROSITE" id="PS50045"/>
    </source>
</evidence>
<name>A0A0S4TU06_RALSL</name>
<dbReference type="Pfam" id="PF00158">
    <property type="entry name" value="Sigma54_activat"/>
    <property type="match status" value="1"/>
</dbReference>
<dbReference type="Pfam" id="PF25601">
    <property type="entry name" value="AAA_lid_14"/>
    <property type="match status" value="1"/>
</dbReference>
<accession>A0A0S4TU06</accession>
<keyword evidence="4" id="KW-0804">Transcription</keyword>
<dbReference type="InterPro" id="IPR027417">
    <property type="entry name" value="P-loop_NTPase"/>
</dbReference>
<keyword evidence="3" id="KW-0805">Transcription regulation</keyword>
<evidence type="ECO:0000256" key="1">
    <source>
        <dbReference type="ARBA" id="ARBA00022741"/>
    </source>
</evidence>
<keyword evidence="1" id="KW-0547">Nucleotide-binding</keyword>
<dbReference type="EMBL" id="CP039340">
    <property type="protein sequence ID" value="QCX51535.1"/>
    <property type="molecule type" value="Genomic_DNA"/>
</dbReference>
<dbReference type="Gene3D" id="3.40.50.300">
    <property type="entry name" value="P-loop containing nucleotide triphosphate hydrolases"/>
    <property type="match status" value="1"/>
</dbReference>
<keyword evidence="7" id="KW-0614">Plasmid</keyword>
<dbReference type="GO" id="GO:0006355">
    <property type="term" value="P:regulation of DNA-templated transcription"/>
    <property type="evidence" value="ECO:0007669"/>
    <property type="project" value="InterPro"/>
</dbReference>
<dbReference type="AlphaFoldDB" id="A0A0S4TU06"/>
<dbReference type="PATRIC" id="fig|305.106.peg.3573"/>
<dbReference type="PROSITE" id="PS00675">
    <property type="entry name" value="SIGMA54_INTERACT_1"/>
    <property type="match status" value="1"/>
</dbReference>
<dbReference type="GO" id="GO:0005524">
    <property type="term" value="F:ATP binding"/>
    <property type="evidence" value="ECO:0007669"/>
    <property type="project" value="UniProtKB-KW"/>
</dbReference>
<dbReference type="PROSITE" id="PS00688">
    <property type="entry name" value="SIGMA54_INTERACT_3"/>
    <property type="match status" value="1"/>
</dbReference>
<dbReference type="Gene3D" id="1.10.8.60">
    <property type="match status" value="1"/>
</dbReference>
<dbReference type="InterPro" id="IPR025944">
    <property type="entry name" value="Sigma_54_int_dom_CS"/>
</dbReference>
<dbReference type="PROSITE" id="PS50045">
    <property type="entry name" value="SIGMA54_INTERACT_4"/>
    <property type="match status" value="1"/>
</dbReference>
<dbReference type="InterPro" id="IPR002078">
    <property type="entry name" value="Sigma_54_int"/>
</dbReference>
<feature type="domain" description="Sigma-54 factor interaction" evidence="5">
    <location>
        <begin position="66"/>
        <end position="294"/>
    </location>
</feature>
<geneLocation type="plasmid" evidence="7">
    <name>pUW386</name>
</geneLocation>
<protein>
    <submittedName>
        <fullName evidence="7">Sigma-54-dependent Fis family transcriptional regulator</fullName>
    </submittedName>
    <submittedName>
        <fullName evidence="6">Transcriptional regulatory protein, sigma-54 interaction domain, HTH Fis-type</fullName>
    </submittedName>
</protein>
<dbReference type="InterPro" id="IPR002197">
    <property type="entry name" value="HTH_Fis"/>
</dbReference>
<dbReference type="Pfam" id="PF02954">
    <property type="entry name" value="HTH_8"/>
    <property type="match status" value="1"/>
</dbReference>
<evidence type="ECO:0000313" key="8">
    <source>
        <dbReference type="Proteomes" id="UP000310553"/>
    </source>
</evidence>
<dbReference type="EMBL" id="LN899819">
    <property type="protein sequence ID" value="CUV13512.1"/>
    <property type="molecule type" value="Genomic_DNA"/>
</dbReference>
<dbReference type="CDD" id="cd00009">
    <property type="entry name" value="AAA"/>
    <property type="match status" value="1"/>
</dbReference>
<dbReference type="SUPFAM" id="SSF46689">
    <property type="entry name" value="Homeodomain-like"/>
    <property type="match status" value="1"/>
</dbReference>
<dbReference type="Proteomes" id="UP000310553">
    <property type="component" value="Plasmid pUW386"/>
</dbReference>
<dbReference type="InterPro" id="IPR058031">
    <property type="entry name" value="AAA_lid_NorR"/>
</dbReference>
<sequence length="386" mass="41913">MSLSEAFADDRAVTTGRLPCPPGLAERTDADAIDVFDDAARLTAFANPPAVSISAPAVADPDFGHLYGHSAVMRTLYGQIGKVSGTLATVLIIGESGTGKELIARTVHDMSPRADQAFIAVNCGAISPNLIESELFGHEKGSFTGALQRHTGYFEQACNGTIFLDEITEMPVEMQVKLLRVLETGTFMRVGGTEPIETRARIIAATNRNLPEAVSDGTFREDLMYRLAVVPLHVPPLRDRDEDIEALAHHFLAQFNAAHQTDKTFARSALSALRQHPWPGNVRELRNAVQRGYILGEKTVELAMPLASLRSPSRPSVKEGMLNVSVGVTLAEAQRVMIFATLEHFQGDKRQAAKTLGVSLKTLYNRLDLYHSQSQNQSTEAAGLPA</sequence>
<evidence type="ECO:0000256" key="2">
    <source>
        <dbReference type="ARBA" id="ARBA00022840"/>
    </source>
</evidence>
<dbReference type="PANTHER" id="PTHR32071">
    <property type="entry name" value="TRANSCRIPTIONAL REGULATORY PROTEIN"/>
    <property type="match status" value="1"/>
</dbReference>
<dbReference type="SUPFAM" id="SSF52540">
    <property type="entry name" value="P-loop containing nucleoside triphosphate hydrolases"/>
    <property type="match status" value="1"/>
</dbReference>
<organism evidence="6">
    <name type="scientific">Ralstonia solanacearum</name>
    <name type="common">Pseudomonas solanacearum</name>
    <dbReference type="NCBI Taxonomy" id="305"/>
    <lineage>
        <taxon>Bacteria</taxon>
        <taxon>Pseudomonadati</taxon>
        <taxon>Pseudomonadota</taxon>
        <taxon>Betaproteobacteria</taxon>
        <taxon>Burkholderiales</taxon>
        <taxon>Burkholderiaceae</taxon>
        <taxon>Ralstonia</taxon>
        <taxon>Ralstonia solanacearum species complex</taxon>
    </lineage>
</organism>
<reference evidence="7 8" key="2">
    <citation type="submission" date="2019-04" db="EMBL/GenBank/DDBJ databases">
        <title>Complete Genome of UW386 and Higher Quality Genome of UW700.</title>
        <authorList>
            <person name="Jacobs J."/>
            <person name="Perez A."/>
            <person name="Steidl O."/>
            <person name="Allen C."/>
        </authorList>
    </citation>
    <scope>NUCLEOTIDE SEQUENCE [LARGE SCALE GENOMIC DNA]</scope>
    <source>
        <strain evidence="7 8">UW386</strain>
        <plasmid evidence="8">puw386</plasmid>
        <plasmid evidence="7">pUW386</plasmid>
    </source>
</reference>
<evidence type="ECO:0000256" key="3">
    <source>
        <dbReference type="ARBA" id="ARBA00023015"/>
    </source>
</evidence>
<dbReference type="SMART" id="SM00382">
    <property type="entry name" value="AAA"/>
    <property type="match status" value="1"/>
</dbReference>
<dbReference type="Gene3D" id="1.10.10.60">
    <property type="entry name" value="Homeodomain-like"/>
    <property type="match status" value="1"/>
</dbReference>
<evidence type="ECO:0000313" key="7">
    <source>
        <dbReference type="EMBL" id="QCX51535.1"/>
    </source>
</evidence>
<gene>
    <name evidence="7" type="ORF">E7Z57_21120</name>
    <name evidence="6" type="ORF">RUN39_v1_590070</name>
</gene>
<dbReference type="FunFam" id="3.40.50.300:FF:000006">
    <property type="entry name" value="DNA-binding transcriptional regulator NtrC"/>
    <property type="match status" value="1"/>
</dbReference>
<dbReference type="InterPro" id="IPR003593">
    <property type="entry name" value="AAA+_ATPase"/>
</dbReference>
<dbReference type="InterPro" id="IPR025662">
    <property type="entry name" value="Sigma_54_int_dom_ATP-bd_1"/>
</dbReference>
<reference evidence="6" key="1">
    <citation type="submission" date="2015-10" db="EMBL/GenBank/DDBJ databases">
        <authorList>
            <person name="Gilbert D.G."/>
        </authorList>
    </citation>
    <scope>NUCLEOTIDE SEQUENCE</scope>
    <source>
        <strain evidence="6">Phyl III-seqv23</strain>
    </source>
</reference>
<keyword evidence="2" id="KW-0067">ATP-binding</keyword>
<proteinExistence type="predicted"/>